<comment type="similarity">
    <text evidence="2">Belongs to the bacterial solute-binding protein 1 family.</text>
</comment>
<dbReference type="SUPFAM" id="SSF53850">
    <property type="entry name" value="Periplasmic binding protein-like II"/>
    <property type="match status" value="1"/>
</dbReference>
<evidence type="ECO:0000256" key="3">
    <source>
        <dbReference type="ARBA" id="ARBA00022448"/>
    </source>
</evidence>
<dbReference type="EMBL" id="NESN01000001">
    <property type="protein sequence ID" value="PUE55143.1"/>
    <property type="molecule type" value="Genomic_DNA"/>
</dbReference>
<dbReference type="AlphaFoldDB" id="A0A315EBN1"/>
<dbReference type="Pfam" id="PF01547">
    <property type="entry name" value="SBP_bac_1"/>
    <property type="match status" value="1"/>
</dbReference>
<proteinExistence type="inferred from homology"/>
<keyword evidence="8" id="KW-1185">Reference proteome</keyword>
<keyword evidence="4" id="KW-0732">Signal</keyword>
<evidence type="ECO:0000313" key="8">
    <source>
        <dbReference type="Proteomes" id="UP000250790"/>
    </source>
</evidence>
<evidence type="ECO:0000256" key="6">
    <source>
        <dbReference type="ARBA" id="ARBA00049753"/>
    </source>
</evidence>
<protein>
    <recommendedName>
        <fullName evidence="6">Probable sugar-binding periplasmic protein</fullName>
    </recommendedName>
</protein>
<dbReference type="OrthoDB" id="8663148at2"/>
<comment type="caution">
    <text evidence="7">The sequence shown here is derived from an EMBL/GenBank/DDBJ whole genome shotgun (WGS) entry which is preliminary data.</text>
</comment>
<evidence type="ECO:0000313" key="7">
    <source>
        <dbReference type="EMBL" id="PUE55143.1"/>
    </source>
</evidence>
<dbReference type="InterPro" id="IPR006059">
    <property type="entry name" value="SBP"/>
</dbReference>
<dbReference type="PANTHER" id="PTHR43649">
    <property type="entry name" value="ARABINOSE-BINDING PROTEIN-RELATED"/>
    <property type="match status" value="1"/>
</dbReference>
<evidence type="ECO:0000256" key="5">
    <source>
        <dbReference type="ARBA" id="ARBA00049629"/>
    </source>
</evidence>
<dbReference type="PROSITE" id="PS51257">
    <property type="entry name" value="PROKAR_LIPOPROTEIN"/>
    <property type="match status" value="1"/>
</dbReference>
<dbReference type="InterPro" id="IPR050490">
    <property type="entry name" value="Bact_solute-bd_prot1"/>
</dbReference>
<comment type="subcellular location">
    <subcellularLocation>
        <location evidence="1">Periplasm</location>
    </subcellularLocation>
</comment>
<keyword evidence="3" id="KW-0813">Transport</keyword>
<dbReference type="Proteomes" id="UP000250790">
    <property type="component" value="Unassembled WGS sequence"/>
</dbReference>
<sequence>MVIRWLEQAFSAKRSVVWALLQTALLASCLGLIFSAKLSAQELVIESWRKDDQLFWDRVIIPAFQRKHPGIRLKFAPEEALLYDGRLYSRLSTRAAGDVVFCRPFDGGLRLNDKGFLQALTEKQLENFDPKARRAWTTDDGKTTYCLPVAYVIHGIFYNKEIFRQLQLEPPKTEAEFMDRLQKVAAAGKTTPLALGTADMWEATQVIFTGMGPNFWGGEKARHGLMNGSRKFTDPEFIKAWRMMSQFKPYMHPRQTEMSNSDIQLLFATGNAAIYPTGSWDIDFLRSTSFAYKKQIDMGVFKPPLENKNERCHLSVHPDFGIGINKNTRHPEATQLLIEWLASQEFAQLMTNTLSGFFSLSKHTVAINDPLSLEMMNWRKECDDTIRINAEKLNRVWPSMEEELWYVNVKVVNQEMTPEQAAQYIQRIHEKNAYIQSVAP</sequence>
<dbReference type="Gene3D" id="3.40.190.10">
    <property type="entry name" value="Periplasmic binding protein-like II"/>
    <property type="match status" value="2"/>
</dbReference>
<organism evidence="7 8">
    <name type="scientific">Limnohabitans parvus II-B4</name>
    <dbReference type="NCBI Taxonomy" id="1293052"/>
    <lineage>
        <taxon>Bacteria</taxon>
        <taxon>Pseudomonadati</taxon>
        <taxon>Pseudomonadota</taxon>
        <taxon>Betaproteobacteria</taxon>
        <taxon>Burkholderiales</taxon>
        <taxon>Comamonadaceae</taxon>
        <taxon>Limnohabitans</taxon>
    </lineage>
</organism>
<gene>
    <name evidence="7" type="ORF">B9Z37_00675</name>
</gene>
<evidence type="ECO:0000256" key="2">
    <source>
        <dbReference type="ARBA" id="ARBA00008520"/>
    </source>
</evidence>
<evidence type="ECO:0000256" key="1">
    <source>
        <dbReference type="ARBA" id="ARBA00004418"/>
    </source>
</evidence>
<dbReference type="GO" id="GO:0042597">
    <property type="term" value="C:periplasmic space"/>
    <property type="evidence" value="ECO:0007669"/>
    <property type="project" value="UniProtKB-SubCell"/>
</dbReference>
<accession>A0A315EBN1</accession>
<comment type="function">
    <text evidence="5">Part of a binding-protein-dependent transport system for a sugar.</text>
</comment>
<name>A0A315EBN1_9BURK</name>
<reference evidence="7 8" key="1">
    <citation type="submission" date="2017-04" db="EMBL/GenBank/DDBJ databases">
        <title>Unexpected and diverse lifestyles within the genus Limnohabitans.</title>
        <authorList>
            <person name="Kasalicky V."/>
            <person name="Mehrshad M."/>
            <person name="Andrei S.-A."/>
            <person name="Salcher M."/>
            <person name="Kratochvilova H."/>
            <person name="Simek K."/>
            <person name="Ghai R."/>
        </authorList>
    </citation>
    <scope>NUCLEOTIDE SEQUENCE [LARGE SCALE GENOMIC DNA]</scope>
    <source>
        <strain evidence="7 8">II-B4</strain>
    </source>
</reference>
<evidence type="ECO:0000256" key="4">
    <source>
        <dbReference type="ARBA" id="ARBA00022729"/>
    </source>
</evidence>
<dbReference type="PANTHER" id="PTHR43649:SF28">
    <property type="entry name" value="BINDING PROTEIN COMPONENT OF ABC SUGAR TRANSPORTER-RELATED"/>
    <property type="match status" value="1"/>
</dbReference>
<dbReference type="RefSeq" id="WP_108311149.1">
    <property type="nucleotide sequence ID" value="NZ_NESN01000001.1"/>
</dbReference>